<gene>
    <name evidence="3" type="ORF">FD31_GL002698</name>
</gene>
<keyword evidence="2" id="KW-0472">Membrane</keyword>
<evidence type="ECO:0008006" key="5">
    <source>
        <dbReference type="Google" id="ProtNLM"/>
    </source>
</evidence>
<dbReference type="EMBL" id="AZFV01000009">
    <property type="protein sequence ID" value="KRM17504.1"/>
    <property type="molecule type" value="Genomic_DNA"/>
</dbReference>
<dbReference type="Proteomes" id="UP000051302">
    <property type="component" value="Unassembled WGS sequence"/>
</dbReference>
<dbReference type="AlphaFoldDB" id="A0A0R1WI34"/>
<comment type="caution">
    <text evidence="3">The sequence shown here is derived from an EMBL/GenBank/DDBJ whole genome shotgun (WGS) entry which is preliminary data.</text>
</comment>
<accession>A0A0R1WI34</accession>
<sequence>MIQMIDTIRVAISAVVGGVVTGVFGVWLQRIKNKGTNESIYADHTKELFERLDQITQERDDLKEQVIKLQGQISQQNELIKKQNGIIDSLNEQVGELNTKFDLMEESNADY</sequence>
<evidence type="ECO:0000256" key="2">
    <source>
        <dbReference type="SAM" id="Phobius"/>
    </source>
</evidence>
<name>A0A0R1WI34_9LACO</name>
<evidence type="ECO:0000313" key="4">
    <source>
        <dbReference type="Proteomes" id="UP000051302"/>
    </source>
</evidence>
<feature type="transmembrane region" description="Helical" evidence="2">
    <location>
        <begin position="7"/>
        <end position="28"/>
    </location>
</feature>
<keyword evidence="1" id="KW-0175">Coiled coil</keyword>
<feature type="coiled-coil region" evidence="1">
    <location>
        <begin position="45"/>
        <end position="107"/>
    </location>
</feature>
<proteinExistence type="predicted"/>
<reference evidence="3 4" key="1">
    <citation type="journal article" date="2015" name="Genome Announc.">
        <title>Expanding the biotechnology potential of lactobacilli through comparative genomics of 213 strains and associated genera.</title>
        <authorList>
            <person name="Sun Z."/>
            <person name="Harris H.M."/>
            <person name="McCann A."/>
            <person name="Guo C."/>
            <person name="Argimon S."/>
            <person name="Zhang W."/>
            <person name="Yang X."/>
            <person name="Jeffery I.B."/>
            <person name="Cooney J.C."/>
            <person name="Kagawa T.F."/>
            <person name="Liu W."/>
            <person name="Song Y."/>
            <person name="Salvetti E."/>
            <person name="Wrobel A."/>
            <person name="Rasinkangas P."/>
            <person name="Parkhill J."/>
            <person name="Rea M.C."/>
            <person name="O'Sullivan O."/>
            <person name="Ritari J."/>
            <person name="Douillard F.P."/>
            <person name="Paul Ross R."/>
            <person name="Yang R."/>
            <person name="Briner A.E."/>
            <person name="Felis G.E."/>
            <person name="de Vos W.M."/>
            <person name="Barrangou R."/>
            <person name="Klaenhammer T.R."/>
            <person name="Caufield P.W."/>
            <person name="Cui Y."/>
            <person name="Zhang H."/>
            <person name="O'Toole P.W."/>
        </authorList>
    </citation>
    <scope>NUCLEOTIDE SEQUENCE [LARGE SCALE GENOMIC DNA]</scope>
    <source>
        <strain evidence="3 4">DSM 16982</strain>
    </source>
</reference>
<dbReference type="PATRIC" id="fig|1423774.3.peg.2807"/>
<protein>
    <recommendedName>
        <fullName evidence="5">Tropomyosin</fullName>
    </recommendedName>
</protein>
<evidence type="ECO:0000256" key="1">
    <source>
        <dbReference type="SAM" id="Coils"/>
    </source>
</evidence>
<keyword evidence="2" id="KW-1133">Transmembrane helix</keyword>
<keyword evidence="2" id="KW-0812">Transmembrane</keyword>
<organism evidence="3 4">
    <name type="scientific">Companilactobacillus nantensis DSM 16982</name>
    <dbReference type="NCBI Taxonomy" id="1423774"/>
    <lineage>
        <taxon>Bacteria</taxon>
        <taxon>Bacillati</taxon>
        <taxon>Bacillota</taxon>
        <taxon>Bacilli</taxon>
        <taxon>Lactobacillales</taxon>
        <taxon>Lactobacillaceae</taxon>
        <taxon>Companilactobacillus</taxon>
    </lineage>
</organism>
<evidence type="ECO:0000313" key="3">
    <source>
        <dbReference type="EMBL" id="KRM17504.1"/>
    </source>
</evidence>
<keyword evidence="4" id="KW-1185">Reference proteome</keyword>
<dbReference type="STRING" id="1423774.FD31_GL002698"/>